<evidence type="ECO:0000259" key="3">
    <source>
        <dbReference type="Pfam" id="PF12697"/>
    </source>
</evidence>
<sequence>MTDRPTSGVSRRGLLTGLLAGGAAAAAAPLVAPAIAGAADPPRPTPATPNAFTFFSDPDLNFQALFMVGASGYGAAEAGEVLTTFDRVHERGDSYVAFYEEFLREGRRLRELGDRWRARGQRASAKSAYLRSAMYLDQPLFYALATSRPTRAHEGALYREMERSWALAASQAGPSWKQVKIPYGSTTLPGWLLTADGAGRRSRRPTIILNNGSDAQNIDMWVYGGAAALERGWNALIFEGPGQGANLFLRNIVFRPDWEQVITPVVDFLRARPEVDRRRIALAGQSFGGYLVQRAAAYEHRLAGVVADPGAIDCFVSWSSSLPRAMLELLAAGRKAEFDGYWAEAQKEFSPQMRFQLAKRSEIYGSGSFYDRMKLASQFRLTPAESRRITSPTAILSPAQEQFFPGQPEEAYKRLTVKRKALIRFTAAEGAQFHCEPMAPQLRNERVYDWLERNLQPTK</sequence>
<dbReference type="InterPro" id="IPR050261">
    <property type="entry name" value="FrsA_esterase"/>
</dbReference>
<dbReference type="SUPFAM" id="SSF53474">
    <property type="entry name" value="alpha/beta-Hydrolases"/>
    <property type="match status" value="1"/>
</dbReference>
<gene>
    <name evidence="4" type="ORF">R7226_10345</name>
</gene>
<keyword evidence="4" id="KW-0378">Hydrolase</keyword>
<comment type="caution">
    <text evidence="4">The sequence shown here is derived from an EMBL/GenBank/DDBJ whole genome shotgun (WGS) entry which is preliminary data.</text>
</comment>
<dbReference type="GO" id="GO:0016787">
    <property type="term" value="F:hydrolase activity"/>
    <property type="evidence" value="ECO:0007669"/>
    <property type="project" value="UniProtKB-KW"/>
</dbReference>
<dbReference type="InterPro" id="IPR029058">
    <property type="entry name" value="AB_hydrolase_fold"/>
</dbReference>
<reference evidence="5" key="1">
    <citation type="submission" date="2023-07" db="EMBL/GenBank/DDBJ databases">
        <title>Conexibacter stalactiti sp. nov., isolated from stalactites in a lava cave and emended description of the genus Conexibacter.</title>
        <authorList>
            <person name="Lee S.D."/>
        </authorList>
    </citation>
    <scope>NUCLEOTIDE SEQUENCE [LARGE SCALE GENOMIC DNA]</scope>
    <source>
        <strain evidence="5">KCTC 39840</strain>
    </source>
</reference>
<dbReference type="PROSITE" id="PS51318">
    <property type="entry name" value="TAT"/>
    <property type="match status" value="1"/>
</dbReference>
<evidence type="ECO:0000256" key="2">
    <source>
        <dbReference type="SAM" id="SignalP"/>
    </source>
</evidence>
<dbReference type="RefSeq" id="WP_318597043.1">
    <property type="nucleotide sequence ID" value="NZ_JAWSTH010000021.1"/>
</dbReference>
<protein>
    <submittedName>
        <fullName evidence="4">Alpha/beta fold hydrolase</fullName>
    </submittedName>
</protein>
<dbReference type="InterPro" id="IPR000073">
    <property type="entry name" value="AB_hydrolase_1"/>
</dbReference>
<feature type="chain" id="PRO_5045846828" evidence="2">
    <location>
        <begin position="39"/>
        <end position="459"/>
    </location>
</feature>
<dbReference type="EMBL" id="JAWSTH010000021">
    <property type="protein sequence ID" value="MDW5594738.1"/>
    <property type="molecule type" value="Genomic_DNA"/>
</dbReference>
<dbReference type="Gene3D" id="1.20.1440.110">
    <property type="entry name" value="acylaminoacyl peptidase"/>
    <property type="match status" value="1"/>
</dbReference>
<evidence type="ECO:0000256" key="1">
    <source>
        <dbReference type="ARBA" id="ARBA00038115"/>
    </source>
</evidence>
<evidence type="ECO:0000313" key="4">
    <source>
        <dbReference type="EMBL" id="MDW5594738.1"/>
    </source>
</evidence>
<proteinExistence type="inferred from homology"/>
<organism evidence="4 5">
    <name type="scientific">Conexibacter stalactiti</name>
    <dbReference type="NCBI Taxonomy" id="1940611"/>
    <lineage>
        <taxon>Bacteria</taxon>
        <taxon>Bacillati</taxon>
        <taxon>Actinomycetota</taxon>
        <taxon>Thermoleophilia</taxon>
        <taxon>Solirubrobacterales</taxon>
        <taxon>Conexibacteraceae</taxon>
        <taxon>Conexibacter</taxon>
    </lineage>
</organism>
<dbReference type="PANTHER" id="PTHR22946:SF12">
    <property type="entry name" value="CONIDIAL PIGMENT BIOSYNTHESIS PROTEIN AYG1 (AFU_ORTHOLOGUE AFUA_2G17550)"/>
    <property type="match status" value="1"/>
</dbReference>
<reference evidence="4 5" key="2">
    <citation type="submission" date="2023-10" db="EMBL/GenBank/DDBJ databases">
        <authorList>
            <person name="Han X.F."/>
        </authorList>
    </citation>
    <scope>NUCLEOTIDE SEQUENCE [LARGE SCALE GENOMIC DNA]</scope>
    <source>
        <strain evidence="4 5">KCTC 39840</strain>
    </source>
</reference>
<dbReference type="PANTHER" id="PTHR22946">
    <property type="entry name" value="DIENELACTONE HYDROLASE DOMAIN-CONTAINING PROTEIN-RELATED"/>
    <property type="match status" value="1"/>
</dbReference>
<dbReference type="InterPro" id="IPR006311">
    <property type="entry name" value="TAT_signal"/>
</dbReference>
<dbReference type="Proteomes" id="UP001284601">
    <property type="component" value="Unassembled WGS sequence"/>
</dbReference>
<keyword evidence="2" id="KW-0732">Signal</keyword>
<feature type="signal peptide" evidence="2">
    <location>
        <begin position="1"/>
        <end position="38"/>
    </location>
</feature>
<comment type="similarity">
    <text evidence="1">Belongs to the AB hydrolase superfamily. FUS2 hydrolase family.</text>
</comment>
<name>A0ABU4HN59_9ACTN</name>
<keyword evidence="5" id="KW-1185">Reference proteome</keyword>
<evidence type="ECO:0000313" key="5">
    <source>
        <dbReference type="Proteomes" id="UP001284601"/>
    </source>
</evidence>
<feature type="domain" description="AB hydrolase-1" evidence="3">
    <location>
        <begin position="226"/>
        <end position="397"/>
    </location>
</feature>
<dbReference type="Pfam" id="PF12697">
    <property type="entry name" value="Abhydrolase_6"/>
    <property type="match status" value="1"/>
</dbReference>
<accession>A0ABU4HN59</accession>
<dbReference type="Gene3D" id="3.40.50.1820">
    <property type="entry name" value="alpha/beta hydrolase"/>
    <property type="match status" value="1"/>
</dbReference>